<dbReference type="Proteomes" id="UP000315471">
    <property type="component" value="Unassembled WGS sequence"/>
</dbReference>
<reference evidence="2 3" key="1">
    <citation type="submission" date="2019-02" db="EMBL/GenBank/DDBJ databases">
        <title>Deep-cultivation of Planctomycetes and their phenomic and genomic characterization uncovers novel biology.</title>
        <authorList>
            <person name="Wiegand S."/>
            <person name="Jogler M."/>
            <person name="Boedeker C."/>
            <person name="Pinto D."/>
            <person name="Vollmers J."/>
            <person name="Rivas-Marin E."/>
            <person name="Kohn T."/>
            <person name="Peeters S.H."/>
            <person name="Heuer A."/>
            <person name="Rast P."/>
            <person name="Oberbeckmann S."/>
            <person name="Bunk B."/>
            <person name="Jeske O."/>
            <person name="Meyerdierks A."/>
            <person name="Storesund J.E."/>
            <person name="Kallscheuer N."/>
            <person name="Luecker S."/>
            <person name="Lage O.M."/>
            <person name="Pohl T."/>
            <person name="Merkel B.J."/>
            <person name="Hornburger P."/>
            <person name="Mueller R.-W."/>
            <person name="Bruemmer F."/>
            <person name="Labrenz M."/>
            <person name="Spormann A.M."/>
            <person name="Op Den Camp H."/>
            <person name="Overmann J."/>
            <person name="Amann R."/>
            <person name="Jetten M.S.M."/>
            <person name="Mascher T."/>
            <person name="Medema M.H."/>
            <person name="Devos D.P."/>
            <person name="Kaster A.-K."/>
            <person name="Ovreas L."/>
            <person name="Rohde M."/>
            <person name="Galperin M.Y."/>
            <person name="Jogler C."/>
        </authorList>
    </citation>
    <scope>NUCLEOTIDE SEQUENCE [LARGE SCALE GENOMIC DNA]</scope>
    <source>
        <strain evidence="2 3">Q31b</strain>
    </source>
</reference>
<keyword evidence="3" id="KW-1185">Reference proteome</keyword>
<accession>A0A5C6DHK0</accession>
<proteinExistence type="predicted"/>
<dbReference type="EMBL" id="SJPY01000009">
    <property type="protein sequence ID" value="TWU35655.1"/>
    <property type="molecule type" value="Genomic_DNA"/>
</dbReference>
<sequence>MNKNNANKPTRSELEANYGFADQLSNLSDNALIDRCNAEVGNRGWLSTTIACSVKRTRLPQMQSRENPAKSSQRQTLRQTLLGL</sequence>
<evidence type="ECO:0000256" key="1">
    <source>
        <dbReference type="SAM" id="MobiDB-lite"/>
    </source>
</evidence>
<feature type="compositionally biased region" description="Polar residues" evidence="1">
    <location>
        <begin position="60"/>
        <end position="70"/>
    </location>
</feature>
<organism evidence="2 3">
    <name type="scientific">Novipirellula aureliae</name>
    <dbReference type="NCBI Taxonomy" id="2527966"/>
    <lineage>
        <taxon>Bacteria</taxon>
        <taxon>Pseudomonadati</taxon>
        <taxon>Planctomycetota</taxon>
        <taxon>Planctomycetia</taxon>
        <taxon>Pirellulales</taxon>
        <taxon>Pirellulaceae</taxon>
        <taxon>Novipirellula</taxon>
    </lineage>
</organism>
<comment type="caution">
    <text evidence="2">The sequence shown here is derived from an EMBL/GenBank/DDBJ whole genome shotgun (WGS) entry which is preliminary data.</text>
</comment>
<gene>
    <name evidence="2" type="ORF">Q31b_50900</name>
</gene>
<protein>
    <submittedName>
        <fullName evidence="2">Uncharacterized protein</fullName>
    </submittedName>
</protein>
<feature type="compositionally biased region" description="Low complexity" evidence="1">
    <location>
        <begin position="71"/>
        <end position="84"/>
    </location>
</feature>
<evidence type="ECO:0000313" key="3">
    <source>
        <dbReference type="Proteomes" id="UP000315471"/>
    </source>
</evidence>
<name>A0A5C6DHK0_9BACT</name>
<feature type="region of interest" description="Disordered" evidence="1">
    <location>
        <begin position="59"/>
        <end position="84"/>
    </location>
</feature>
<evidence type="ECO:0000313" key="2">
    <source>
        <dbReference type="EMBL" id="TWU35655.1"/>
    </source>
</evidence>
<dbReference type="AlphaFoldDB" id="A0A5C6DHK0"/>